<dbReference type="Pfam" id="PF00515">
    <property type="entry name" value="TPR_1"/>
    <property type="match status" value="1"/>
</dbReference>
<evidence type="ECO:0000256" key="17">
    <source>
        <dbReference type="SAM" id="SignalP"/>
    </source>
</evidence>
<keyword evidence="12 16" id="KW-1133">Transmembrane helix</keyword>
<feature type="transmembrane region" description="Helical" evidence="16">
    <location>
        <begin position="398"/>
        <end position="416"/>
    </location>
</feature>
<feature type="domain" description="DUF1736" evidence="18">
    <location>
        <begin position="281"/>
        <end position="351"/>
    </location>
</feature>
<gene>
    <name evidence="19" type="ORF">CINC_LOCUS9394</name>
</gene>
<evidence type="ECO:0000259" key="18">
    <source>
        <dbReference type="Pfam" id="PF08409"/>
    </source>
</evidence>
<dbReference type="OrthoDB" id="19588at2759"/>
<comment type="pathway">
    <text evidence="4">Protein modification; protein glycosylation.</text>
</comment>
<evidence type="ECO:0000256" key="7">
    <source>
        <dbReference type="ARBA" id="ARBA00022679"/>
    </source>
</evidence>
<sequence>MTYKLLCILSFSTLPYLFTLTGDFVFDDSEAVVKNKDVITESWTEPFFNDFWGADIKSNLSHKSYRPLTILSYRLNYWLNNKTLSSFQFKATNLICHVMCCILVWQVFQSILYNKNKSIVTDGDITTNKKLFNKIDENKRKWWMDSAYLSALLFAVHPVHVEAVSGVVGRADLLAAMTFFLAFLFYKKSMTSHTYKYSYLFFTVVLSGISMLCKENGITVLGFCLAYEVVFKFKIRKTDFKQTKTFLNIKLNISMDSVIRISIITVAIVGLLYGRWLVMAGTKPEFKPIDNPAAFADSLFTKVATYNYIYFLNLLLFIWPKWLCYDWSMGCVQLVQNITDSRIIPIALMYLYGILLLLSMISRKNSRSNNRSVILAVSLIVIPFLPASNIFYPVGFVIAERILYIPSAGYCLLIVMGFKKLLNGRSLLVCKSGVLIFLLLLLVYAVRTWQRSMEWQNEYALFVSGLSVCPLNAKVHYNVAKAADANHQVTWALAEYKEAIRLYPEYYQAMNNLANILKNQKQFGEAEYFLRSAVKLKRDFPAAWMNLGILLANTNRYIESEQAYKTAISYRRKYPDCFYNLGNLYLEMNRTEDAIDSWFQAINENPKHILAWTNVMALMDNTGQIDRALRVIPKVLTELPEAPSINFAIANMYGKINRYGEAERHFLKAIQLFDTQVQALHYANLGVLYHRWKKYDLAEDMYKNALKIDPNFKTALKNLKSLLKHKNK</sequence>
<reference evidence="19" key="1">
    <citation type="submission" date="2021-12" db="EMBL/GenBank/DDBJ databases">
        <authorList>
            <person name="King R."/>
        </authorList>
    </citation>
    <scope>NUCLEOTIDE SEQUENCE</scope>
</reference>
<keyword evidence="9" id="KW-0677">Repeat</keyword>
<feature type="transmembrane region" description="Helical" evidence="16">
    <location>
        <begin position="197"/>
        <end position="213"/>
    </location>
</feature>
<dbReference type="InterPro" id="IPR013618">
    <property type="entry name" value="TMTC_DUF1736"/>
</dbReference>
<proteinExistence type="inferred from homology"/>
<dbReference type="PANTHER" id="PTHR44227">
    <property type="match status" value="1"/>
</dbReference>
<feature type="chain" id="PRO_5040105372" description="dolichyl-phosphate-mannose--protein mannosyltransferase" evidence="17">
    <location>
        <begin position="20"/>
        <end position="728"/>
    </location>
</feature>
<accession>A0A9P0BYX2</accession>
<evidence type="ECO:0000256" key="10">
    <source>
        <dbReference type="ARBA" id="ARBA00022803"/>
    </source>
</evidence>
<comment type="catalytic activity">
    <reaction evidence="14">
        <text>a di-trans,poly-cis-dolichyl beta-D-mannosyl phosphate + L-threonyl-[protein] = 3-O-(alpha-D-mannosyl)-L-threonyl-[protein] + a di-trans,poly-cis-dolichyl phosphate + H(+)</text>
        <dbReference type="Rhea" id="RHEA:53396"/>
        <dbReference type="Rhea" id="RHEA-COMP:11060"/>
        <dbReference type="Rhea" id="RHEA-COMP:13547"/>
        <dbReference type="Rhea" id="RHEA-COMP:19498"/>
        <dbReference type="Rhea" id="RHEA-COMP:19501"/>
        <dbReference type="ChEBI" id="CHEBI:15378"/>
        <dbReference type="ChEBI" id="CHEBI:30013"/>
        <dbReference type="ChEBI" id="CHEBI:57683"/>
        <dbReference type="ChEBI" id="CHEBI:58211"/>
        <dbReference type="ChEBI" id="CHEBI:137323"/>
        <dbReference type="EC" id="2.4.1.109"/>
    </reaction>
</comment>
<keyword evidence="17" id="KW-0732">Signal</keyword>
<comment type="similarity">
    <text evidence="5">Belongs to the TMTC family.</text>
</comment>
<dbReference type="Pfam" id="PF13181">
    <property type="entry name" value="TPR_8"/>
    <property type="match status" value="1"/>
</dbReference>
<dbReference type="SUPFAM" id="SSF48452">
    <property type="entry name" value="TPR-like"/>
    <property type="match status" value="1"/>
</dbReference>
<dbReference type="GO" id="GO:0004169">
    <property type="term" value="F:dolichyl-phosphate-mannose-protein mannosyltransferase activity"/>
    <property type="evidence" value="ECO:0007669"/>
    <property type="project" value="UniProtKB-EC"/>
</dbReference>
<evidence type="ECO:0000256" key="14">
    <source>
        <dbReference type="ARBA" id="ARBA00045085"/>
    </source>
</evidence>
<evidence type="ECO:0000256" key="9">
    <source>
        <dbReference type="ARBA" id="ARBA00022737"/>
    </source>
</evidence>
<evidence type="ECO:0000256" key="2">
    <source>
        <dbReference type="ARBA" id="ARBA00004141"/>
    </source>
</evidence>
<comment type="catalytic activity">
    <reaction evidence="15">
        <text>a di-trans,poly-cis-dolichyl beta-D-mannosyl phosphate + L-seryl-[protein] = 3-O-(alpha-D-mannosyl)-L-seryl-[protein] + a di-trans,poly-cis-dolichyl phosphate + H(+)</text>
        <dbReference type="Rhea" id="RHEA:17377"/>
        <dbReference type="Rhea" id="RHEA-COMP:9863"/>
        <dbReference type="Rhea" id="RHEA-COMP:13546"/>
        <dbReference type="Rhea" id="RHEA-COMP:19498"/>
        <dbReference type="Rhea" id="RHEA-COMP:19501"/>
        <dbReference type="ChEBI" id="CHEBI:15378"/>
        <dbReference type="ChEBI" id="CHEBI:29999"/>
        <dbReference type="ChEBI" id="CHEBI:57683"/>
        <dbReference type="ChEBI" id="CHEBI:58211"/>
        <dbReference type="ChEBI" id="CHEBI:137321"/>
        <dbReference type="EC" id="2.4.1.109"/>
    </reaction>
</comment>
<keyword evidence="10" id="KW-0802">TPR repeat</keyword>
<evidence type="ECO:0000256" key="11">
    <source>
        <dbReference type="ARBA" id="ARBA00022824"/>
    </source>
</evidence>
<evidence type="ECO:0000256" key="6">
    <source>
        <dbReference type="ARBA" id="ARBA00012839"/>
    </source>
</evidence>
<dbReference type="Pfam" id="PF13432">
    <property type="entry name" value="TPR_16"/>
    <property type="match status" value="1"/>
</dbReference>
<name>A0A9P0BYX2_CHRIL</name>
<dbReference type="InterPro" id="IPR019734">
    <property type="entry name" value="TPR_rpt"/>
</dbReference>
<dbReference type="InterPro" id="IPR011990">
    <property type="entry name" value="TPR-like_helical_dom_sf"/>
</dbReference>
<evidence type="ECO:0000256" key="16">
    <source>
        <dbReference type="SAM" id="Phobius"/>
    </source>
</evidence>
<protein>
    <recommendedName>
        <fullName evidence="6">dolichyl-phosphate-mannose--protein mannosyltransferase</fullName>
        <ecNumber evidence="6">2.4.1.109</ecNumber>
    </recommendedName>
</protein>
<dbReference type="GO" id="GO:0030968">
    <property type="term" value="P:endoplasmic reticulum unfolded protein response"/>
    <property type="evidence" value="ECO:0007669"/>
    <property type="project" value="TreeGrafter"/>
</dbReference>
<dbReference type="SMART" id="SM00028">
    <property type="entry name" value="TPR"/>
    <property type="match status" value="6"/>
</dbReference>
<feature type="transmembrane region" description="Helical" evidence="16">
    <location>
        <begin position="373"/>
        <end position="392"/>
    </location>
</feature>
<evidence type="ECO:0000256" key="8">
    <source>
        <dbReference type="ARBA" id="ARBA00022692"/>
    </source>
</evidence>
<evidence type="ECO:0000256" key="1">
    <source>
        <dbReference type="ARBA" id="ARBA00003582"/>
    </source>
</evidence>
<comment type="subcellular location">
    <subcellularLocation>
        <location evidence="3">Endoplasmic reticulum</location>
    </subcellularLocation>
    <subcellularLocation>
        <location evidence="2">Membrane</location>
        <topology evidence="2">Multi-pass membrane protein</topology>
    </subcellularLocation>
</comment>
<evidence type="ECO:0000313" key="20">
    <source>
        <dbReference type="Proteomes" id="UP001154114"/>
    </source>
</evidence>
<dbReference type="InterPro" id="IPR052346">
    <property type="entry name" value="O-mannosyl-transferase_TMTC"/>
</dbReference>
<dbReference type="EC" id="2.4.1.109" evidence="6"/>
<keyword evidence="13 16" id="KW-0472">Membrane</keyword>
<dbReference type="AlphaFoldDB" id="A0A9P0BYX2"/>
<evidence type="ECO:0000256" key="15">
    <source>
        <dbReference type="ARBA" id="ARBA00045102"/>
    </source>
</evidence>
<keyword evidence="7" id="KW-0808">Transferase</keyword>
<evidence type="ECO:0000256" key="5">
    <source>
        <dbReference type="ARBA" id="ARBA00007882"/>
    </source>
</evidence>
<organism evidence="19 20">
    <name type="scientific">Chrysodeixis includens</name>
    <name type="common">Soybean looper</name>
    <name type="synonym">Pseudoplusia includens</name>
    <dbReference type="NCBI Taxonomy" id="689277"/>
    <lineage>
        <taxon>Eukaryota</taxon>
        <taxon>Metazoa</taxon>
        <taxon>Ecdysozoa</taxon>
        <taxon>Arthropoda</taxon>
        <taxon>Hexapoda</taxon>
        <taxon>Insecta</taxon>
        <taxon>Pterygota</taxon>
        <taxon>Neoptera</taxon>
        <taxon>Endopterygota</taxon>
        <taxon>Lepidoptera</taxon>
        <taxon>Glossata</taxon>
        <taxon>Ditrysia</taxon>
        <taxon>Noctuoidea</taxon>
        <taxon>Noctuidae</taxon>
        <taxon>Plusiinae</taxon>
        <taxon>Chrysodeixis</taxon>
    </lineage>
</organism>
<feature type="transmembrane region" description="Helical" evidence="16">
    <location>
        <begin position="258"/>
        <end position="278"/>
    </location>
</feature>
<evidence type="ECO:0000313" key="19">
    <source>
        <dbReference type="EMBL" id="CAH0600453.1"/>
    </source>
</evidence>
<feature type="transmembrane region" description="Helical" evidence="16">
    <location>
        <begin position="343"/>
        <end position="361"/>
    </location>
</feature>
<dbReference type="GO" id="GO:0005783">
    <property type="term" value="C:endoplasmic reticulum"/>
    <property type="evidence" value="ECO:0007669"/>
    <property type="project" value="UniProtKB-SubCell"/>
</dbReference>
<dbReference type="GO" id="GO:0016020">
    <property type="term" value="C:membrane"/>
    <property type="evidence" value="ECO:0007669"/>
    <property type="project" value="UniProtKB-SubCell"/>
</dbReference>
<dbReference type="PANTHER" id="PTHR44227:SF3">
    <property type="entry name" value="PROTEIN O-MANNOSYL-TRANSFERASE TMTC4"/>
    <property type="match status" value="1"/>
</dbReference>
<dbReference type="Gene3D" id="1.25.40.10">
    <property type="entry name" value="Tetratricopeptide repeat domain"/>
    <property type="match status" value="1"/>
</dbReference>
<keyword evidence="20" id="KW-1185">Reference proteome</keyword>
<evidence type="ECO:0000256" key="13">
    <source>
        <dbReference type="ARBA" id="ARBA00023136"/>
    </source>
</evidence>
<feature type="transmembrane region" description="Helical" evidence="16">
    <location>
        <begin position="428"/>
        <end position="446"/>
    </location>
</feature>
<dbReference type="Proteomes" id="UP001154114">
    <property type="component" value="Chromosome 3"/>
</dbReference>
<keyword evidence="11" id="KW-0256">Endoplasmic reticulum</keyword>
<dbReference type="EMBL" id="LR824006">
    <property type="protein sequence ID" value="CAH0600453.1"/>
    <property type="molecule type" value="Genomic_DNA"/>
</dbReference>
<keyword evidence="8 16" id="KW-0812">Transmembrane</keyword>
<dbReference type="Pfam" id="PF13431">
    <property type="entry name" value="TPR_17"/>
    <property type="match status" value="1"/>
</dbReference>
<evidence type="ECO:0000256" key="3">
    <source>
        <dbReference type="ARBA" id="ARBA00004240"/>
    </source>
</evidence>
<evidence type="ECO:0000256" key="12">
    <source>
        <dbReference type="ARBA" id="ARBA00022989"/>
    </source>
</evidence>
<feature type="transmembrane region" description="Helical" evidence="16">
    <location>
        <begin position="87"/>
        <end position="108"/>
    </location>
</feature>
<evidence type="ECO:0000256" key="4">
    <source>
        <dbReference type="ARBA" id="ARBA00004922"/>
    </source>
</evidence>
<feature type="signal peptide" evidence="17">
    <location>
        <begin position="1"/>
        <end position="19"/>
    </location>
</feature>
<dbReference type="Pfam" id="PF08409">
    <property type="entry name" value="TMTC_DUF1736"/>
    <property type="match status" value="1"/>
</dbReference>
<comment type="function">
    <text evidence="1">Transfers mannosyl residues to the hydroxyl group of serine or threonine residues.</text>
</comment>
<feature type="transmembrane region" description="Helical" evidence="16">
    <location>
        <begin position="167"/>
        <end position="185"/>
    </location>
</feature>
<feature type="transmembrane region" description="Helical" evidence="16">
    <location>
        <begin position="299"/>
        <end position="319"/>
    </location>
</feature>